<dbReference type="Gene3D" id="3.40.50.300">
    <property type="entry name" value="P-loop containing nucleotide triphosphate hydrolases"/>
    <property type="match status" value="2"/>
</dbReference>
<dbReference type="AlphaFoldDB" id="A0A7W8ECE0"/>
<dbReference type="Proteomes" id="UP000584867">
    <property type="component" value="Unassembled WGS sequence"/>
</dbReference>
<gene>
    <name evidence="1" type="ORF">HDF15_004982</name>
</gene>
<accession>A0A7W8ECE0</accession>
<organism evidence="1 2">
    <name type="scientific">Granulicella mallensis</name>
    <dbReference type="NCBI Taxonomy" id="940614"/>
    <lineage>
        <taxon>Bacteria</taxon>
        <taxon>Pseudomonadati</taxon>
        <taxon>Acidobacteriota</taxon>
        <taxon>Terriglobia</taxon>
        <taxon>Terriglobales</taxon>
        <taxon>Acidobacteriaceae</taxon>
        <taxon>Granulicella</taxon>
    </lineage>
</organism>
<comment type="caution">
    <text evidence="1">The sequence shown here is derived from an EMBL/GenBank/DDBJ whole genome shotgun (WGS) entry which is preliminary data.</text>
</comment>
<proteinExistence type="predicted"/>
<evidence type="ECO:0008006" key="3">
    <source>
        <dbReference type="Google" id="ProtNLM"/>
    </source>
</evidence>
<dbReference type="InterPro" id="IPR027417">
    <property type="entry name" value="P-loop_NTPase"/>
</dbReference>
<sequence>MAKAKVHGNLPEKIQERPFADLLGDLDFGATRVHVWYTRILGTRDVDAVLLAEGLGLFVIELKSINLSAIKEINGDNGLILQDNVKSSTKKTAWLQAIDAAESLQNKIQATPTHRDMLKDLWIAPGAALFRIYRESFLVRFGCELQFRHAAEELADGMIFAEDLIDGRTFLKRLEYIKAHPLYKAAPNRRKDKPDLYDEQTALSLDAFIRFKLTPAETLTATEMARLRRIEDEEERHLDQINQDHHVICSGYAGTGKTLLGLQLALRRKVPTLFTCYNKVLATDIRRLTSMGAPFLQFSFEAFDVFQLLGDCERRLGLRPDRWDKTRETWEEYEARRISKVIEADFDRGARLRSEWELVIVDEGQDIADAFWALIDYLTGGSSKLFVIDGKNQLLYRSSSCEYLTDGLPSVIPPENQREKRRVYRNTSETFLLAQLFVQSYPSLERAQRIWTQTLQKRYRAHRKTVDQDQFDFELMRENGGVPSVLNIDQRTSGDIVQQITASLKKKIDQLRMTNDGTPSDILILLPYGKPDLTWRPMAINACQSAGFDYIDYTDEENRRASYSPDEIRLCTFHSSRGIEGLHTIVLGFDQLHIAAKQSDTSAANLGYISLTRSAFETEVYYSGRKDVLSGSPAQFLTGVAEITGF</sequence>
<dbReference type="SUPFAM" id="SSF52540">
    <property type="entry name" value="P-loop containing nucleoside triphosphate hydrolases"/>
    <property type="match status" value="1"/>
</dbReference>
<name>A0A7W8ECE0_9BACT</name>
<evidence type="ECO:0000313" key="2">
    <source>
        <dbReference type="Proteomes" id="UP000584867"/>
    </source>
</evidence>
<protein>
    <recommendedName>
        <fullName evidence="3">DNA helicase</fullName>
    </recommendedName>
</protein>
<dbReference type="RefSeq" id="WP_184260476.1">
    <property type="nucleotide sequence ID" value="NZ_JACHIO010000030.1"/>
</dbReference>
<evidence type="ECO:0000313" key="1">
    <source>
        <dbReference type="EMBL" id="MBB5066601.1"/>
    </source>
</evidence>
<reference evidence="1 2" key="1">
    <citation type="submission" date="2020-08" db="EMBL/GenBank/DDBJ databases">
        <title>Genomic Encyclopedia of Type Strains, Phase IV (KMG-V): Genome sequencing to study the core and pangenomes of soil and plant-associated prokaryotes.</title>
        <authorList>
            <person name="Whitman W."/>
        </authorList>
    </citation>
    <scope>NUCLEOTIDE SEQUENCE [LARGE SCALE GENOMIC DNA]</scope>
    <source>
        <strain evidence="1 2">X5P3</strain>
    </source>
</reference>
<dbReference type="EMBL" id="JACHIO010000030">
    <property type="protein sequence ID" value="MBB5066601.1"/>
    <property type="molecule type" value="Genomic_DNA"/>
</dbReference>